<dbReference type="RefSeq" id="WP_203961372.1">
    <property type="nucleotide sequence ID" value="NZ_AP023355.1"/>
</dbReference>
<keyword evidence="3" id="KW-0560">Oxidoreductase</keyword>
<name>A0A7R7HWA0_9ACTN</name>
<dbReference type="PANTHER" id="PTHR11431">
    <property type="entry name" value="FERRITIN"/>
    <property type="match status" value="1"/>
</dbReference>
<dbReference type="InterPro" id="IPR009078">
    <property type="entry name" value="Ferritin-like_SF"/>
</dbReference>
<feature type="binding site" evidence="5">
    <location>
        <position position="56"/>
    </location>
    <ligand>
        <name>Fe cation</name>
        <dbReference type="ChEBI" id="CHEBI:24875"/>
        <label>1</label>
    </ligand>
</feature>
<dbReference type="InterPro" id="IPR012347">
    <property type="entry name" value="Ferritin-like"/>
</dbReference>
<dbReference type="GO" id="GO:0008199">
    <property type="term" value="F:ferric iron binding"/>
    <property type="evidence" value="ECO:0007669"/>
    <property type="project" value="InterPro"/>
</dbReference>
<dbReference type="InterPro" id="IPR001519">
    <property type="entry name" value="Ferritin"/>
</dbReference>
<dbReference type="InterPro" id="IPR041719">
    <property type="entry name" value="Ferritin_prok"/>
</dbReference>
<accession>A0A7R7HWA0</accession>
<proteinExistence type="predicted"/>
<dbReference type="Gene3D" id="1.20.1260.10">
    <property type="match status" value="1"/>
</dbReference>
<dbReference type="GO" id="GO:0004322">
    <property type="term" value="F:ferroxidase activity"/>
    <property type="evidence" value="ECO:0007669"/>
    <property type="project" value="TreeGrafter"/>
</dbReference>
<evidence type="ECO:0000256" key="5">
    <source>
        <dbReference type="PIRSR" id="PIRSR601519-1"/>
    </source>
</evidence>
<evidence type="ECO:0000256" key="6">
    <source>
        <dbReference type="RuleBase" id="RU361145"/>
    </source>
</evidence>
<keyword evidence="2 5" id="KW-0479">Metal-binding</keyword>
<dbReference type="PROSITE" id="PS50905">
    <property type="entry name" value="FERRITIN_LIKE"/>
    <property type="match status" value="1"/>
</dbReference>
<dbReference type="GO" id="GO:0008198">
    <property type="term" value="F:ferrous iron binding"/>
    <property type="evidence" value="ECO:0007669"/>
    <property type="project" value="TreeGrafter"/>
</dbReference>
<dbReference type="EMBL" id="AP023355">
    <property type="protein sequence ID" value="BCJ34668.1"/>
    <property type="molecule type" value="Genomic_DNA"/>
</dbReference>
<dbReference type="SUPFAM" id="SSF47240">
    <property type="entry name" value="Ferritin-like"/>
    <property type="match status" value="1"/>
</dbReference>
<dbReference type="InterPro" id="IPR008331">
    <property type="entry name" value="Ferritin_DPS_dom"/>
</dbReference>
<dbReference type="AlphaFoldDB" id="A0A7R7HWA0"/>
<dbReference type="Pfam" id="PF00210">
    <property type="entry name" value="Ferritin"/>
    <property type="match status" value="1"/>
</dbReference>
<evidence type="ECO:0000313" key="8">
    <source>
        <dbReference type="EMBL" id="BCJ34668.1"/>
    </source>
</evidence>
<dbReference type="Proteomes" id="UP000611640">
    <property type="component" value="Chromosome"/>
</dbReference>
<organism evidence="8 9">
    <name type="scientific">Actinocatenispora thailandica</name>
    <dbReference type="NCBI Taxonomy" id="227318"/>
    <lineage>
        <taxon>Bacteria</taxon>
        <taxon>Bacillati</taxon>
        <taxon>Actinomycetota</taxon>
        <taxon>Actinomycetes</taxon>
        <taxon>Micromonosporales</taxon>
        <taxon>Micromonosporaceae</taxon>
        <taxon>Actinocatenispora</taxon>
    </lineage>
</organism>
<feature type="binding site" evidence="5">
    <location>
        <position position="100"/>
    </location>
    <ligand>
        <name>Fe cation</name>
        <dbReference type="ChEBI" id="CHEBI:24875"/>
        <label>1</label>
    </ligand>
</feature>
<dbReference type="GO" id="GO:0006879">
    <property type="term" value="P:intracellular iron ion homeostasis"/>
    <property type="evidence" value="ECO:0007669"/>
    <property type="project" value="UniProtKB-KW"/>
</dbReference>
<keyword evidence="9" id="KW-1185">Reference proteome</keyword>
<keyword evidence="4 5" id="KW-0408">Iron</keyword>
<dbReference type="KEGG" id="atl:Athai_21710"/>
<dbReference type="GO" id="GO:0005829">
    <property type="term" value="C:cytosol"/>
    <property type="evidence" value="ECO:0007669"/>
    <property type="project" value="TreeGrafter"/>
</dbReference>
<dbReference type="GO" id="GO:0006826">
    <property type="term" value="P:iron ion transport"/>
    <property type="evidence" value="ECO:0007669"/>
    <property type="project" value="InterPro"/>
</dbReference>
<reference evidence="8 9" key="1">
    <citation type="submission" date="2020-08" db="EMBL/GenBank/DDBJ databases">
        <title>Whole genome shotgun sequence of Actinocatenispora thailandica NBRC 105041.</title>
        <authorList>
            <person name="Komaki H."/>
            <person name="Tamura T."/>
        </authorList>
    </citation>
    <scope>NUCLEOTIDE SEQUENCE [LARGE SCALE GENOMIC DNA]</scope>
    <source>
        <strain evidence="8 9">NBRC 105041</strain>
    </source>
</reference>
<dbReference type="InterPro" id="IPR009040">
    <property type="entry name" value="Ferritin-like_diiron"/>
</dbReference>
<evidence type="ECO:0000313" key="9">
    <source>
        <dbReference type="Proteomes" id="UP000611640"/>
    </source>
</evidence>
<feature type="binding site" evidence="5">
    <location>
        <position position="133"/>
    </location>
    <ligand>
        <name>Fe cation</name>
        <dbReference type="ChEBI" id="CHEBI:24875"/>
        <label>1</label>
    </ligand>
</feature>
<evidence type="ECO:0000256" key="1">
    <source>
        <dbReference type="ARBA" id="ARBA00022434"/>
    </source>
</evidence>
<feature type="binding site" evidence="5">
    <location>
        <position position="59"/>
    </location>
    <ligand>
        <name>Fe cation</name>
        <dbReference type="ChEBI" id="CHEBI:24875"/>
        <label>1</label>
    </ligand>
</feature>
<feature type="binding site" evidence="5">
    <location>
        <position position="23"/>
    </location>
    <ligand>
        <name>Fe cation</name>
        <dbReference type="ChEBI" id="CHEBI:24875"/>
        <label>1</label>
    </ligand>
</feature>
<dbReference type="PANTHER" id="PTHR11431:SF127">
    <property type="entry name" value="BACTERIAL NON-HEME FERRITIN"/>
    <property type="match status" value="1"/>
</dbReference>
<keyword evidence="1 6" id="KW-0409">Iron storage</keyword>
<evidence type="ECO:0000256" key="4">
    <source>
        <dbReference type="ARBA" id="ARBA00023004"/>
    </source>
</evidence>
<evidence type="ECO:0000256" key="2">
    <source>
        <dbReference type="ARBA" id="ARBA00022723"/>
    </source>
</evidence>
<gene>
    <name evidence="8" type="ORF">Athai_21710</name>
</gene>
<protein>
    <recommendedName>
        <fullName evidence="6">Ferritin</fullName>
    </recommendedName>
</protein>
<dbReference type="CDD" id="cd01055">
    <property type="entry name" value="Nonheme_Ferritin"/>
    <property type="match status" value="1"/>
</dbReference>
<feature type="domain" description="Ferritin-like diiron" evidence="7">
    <location>
        <begin position="6"/>
        <end position="151"/>
    </location>
</feature>
<evidence type="ECO:0000259" key="7">
    <source>
        <dbReference type="PROSITE" id="PS50905"/>
    </source>
</evidence>
<evidence type="ECO:0000256" key="3">
    <source>
        <dbReference type="ARBA" id="ARBA00023002"/>
    </source>
</evidence>
<sequence>MSVPKKLPRTKFAQLLQAQVRNEFTAAQQYVAVAVWFDNRDLPRLAAHFYRQALEERNHAMMMIQYLMDQNLPVAVPGVDEVRNDFDNAEELIALALQQERDVADEIDALMAAARADGDYSGEQFVQWFVGEQVEEIAQMSTLLNVVRRSNGNLFDVENFLARERVGDQLAGATGPRAAGGAI</sequence>